<accession>A0ABP1RI19</accession>
<sequence length="338" mass="39497">MNNTNPNLQQQQIPHNYYPHFQHQFQQRGNNYVPQFIAASASTGENQAHLVQRNRYLENLLREKNTELENLRESVKFYQNSTVRKVDYDEVLEQNQTIAQNNEKLATENDTLRSSLAKCEKDLEGVNKIVAEMTEKNTHCKTQIEILNTCTKNLVSEKEKLNKVIENLTAQITALEHQDKVARESNGTFQANRGALLVRNRKLEEALLAKEIKSKAELEEIQKKLKEAQTQIQNLKCGRRFSTDQINLLTTENETLLEKFNSLQIKFTRVQKSFRRARAGAAKRWDQIDKLRMRLLLKSTEIGTIPNYKRFMQLSSESQTKFMDLYYKKQEELNLDNQ</sequence>
<evidence type="ECO:0000256" key="1">
    <source>
        <dbReference type="SAM" id="Coils"/>
    </source>
</evidence>
<protein>
    <submittedName>
        <fullName evidence="2">Uncharacterized protein</fullName>
    </submittedName>
</protein>
<comment type="caution">
    <text evidence="2">The sequence shown here is derived from an EMBL/GenBank/DDBJ whole genome shotgun (WGS) entry which is preliminary data.</text>
</comment>
<organism evidence="2 3">
    <name type="scientific">Orchesella dallaii</name>
    <dbReference type="NCBI Taxonomy" id="48710"/>
    <lineage>
        <taxon>Eukaryota</taxon>
        <taxon>Metazoa</taxon>
        <taxon>Ecdysozoa</taxon>
        <taxon>Arthropoda</taxon>
        <taxon>Hexapoda</taxon>
        <taxon>Collembola</taxon>
        <taxon>Entomobryomorpha</taxon>
        <taxon>Entomobryoidea</taxon>
        <taxon>Orchesellidae</taxon>
        <taxon>Orchesellinae</taxon>
        <taxon>Orchesella</taxon>
    </lineage>
</organism>
<proteinExistence type="predicted"/>
<keyword evidence="3" id="KW-1185">Reference proteome</keyword>
<name>A0ABP1RI19_9HEXA</name>
<feature type="coiled-coil region" evidence="1">
    <location>
        <begin position="54"/>
        <end position="178"/>
    </location>
</feature>
<dbReference type="Proteomes" id="UP001642540">
    <property type="component" value="Unassembled WGS sequence"/>
</dbReference>
<keyword evidence="1" id="KW-0175">Coiled coil</keyword>
<evidence type="ECO:0000313" key="3">
    <source>
        <dbReference type="Proteomes" id="UP001642540"/>
    </source>
</evidence>
<dbReference type="EMBL" id="CAXLJM020000075">
    <property type="protein sequence ID" value="CAL8128644.1"/>
    <property type="molecule type" value="Genomic_DNA"/>
</dbReference>
<gene>
    <name evidence="2" type="ORF">ODALV1_LOCUS22414</name>
</gene>
<evidence type="ECO:0000313" key="2">
    <source>
        <dbReference type="EMBL" id="CAL8128644.1"/>
    </source>
</evidence>
<feature type="coiled-coil region" evidence="1">
    <location>
        <begin position="208"/>
        <end position="238"/>
    </location>
</feature>
<reference evidence="2 3" key="1">
    <citation type="submission" date="2024-08" db="EMBL/GenBank/DDBJ databases">
        <authorList>
            <person name="Cucini C."/>
            <person name="Frati F."/>
        </authorList>
    </citation>
    <scope>NUCLEOTIDE SEQUENCE [LARGE SCALE GENOMIC DNA]</scope>
</reference>